<protein>
    <submittedName>
        <fullName evidence="2">Uncharacterized protein</fullName>
    </submittedName>
</protein>
<comment type="caution">
    <text evidence="2">The sequence shown here is derived from an EMBL/GenBank/DDBJ whole genome shotgun (WGS) entry which is preliminary data.</text>
</comment>
<evidence type="ECO:0000313" key="3">
    <source>
        <dbReference type="Proteomes" id="UP000693970"/>
    </source>
</evidence>
<dbReference type="Proteomes" id="UP000693970">
    <property type="component" value="Unassembled WGS sequence"/>
</dbReference>
<dbReference type="AlphaFoldDB" id="A0A9K3KVM0"/>
<proteinExistence type="predicted"/>
<dbReference type="EMBL" id="JAGRRH010000018">
    <property type="protein sequence ID" value="KAG7350467.1"/>
    <property type="molecule type" value="Genomic_DNA"/>
</dbReference>
<name>A0A9K3KVM0_9STRA</name>
<feature type="region of interest" description="Disordered" evidence="1">
    <location>
        <begin position="175"/>
        <end position="199"/>
    </location>
</feature>
<sequence>MALALFLFTKIEAGSKEQVRSSIKDHLDGVEILQYLQDNFGSTTILDCTKALERLKETTWEHGDTVDTYTSRYLRRAEAYQTTLRSTTSKTKPKLDDIELLTMYLQSLFVYIPSTHPLQHTIRAKFVELEACITSDVRPTFSLLEVANQLRYLESIHLKNTGSARRSYNKLLGKNTSLPTRTITPSEPPRSHNQANLARQSRKFKTVKCWGCGHVVTTTIFATALPPAKNKNKQSTKRSVKKRTHALPVTLLAPPLNRPTEPQRRSRRRRNHKHKTTITNTCANNVTEMPRRRGTNFAAPT</sequence>
<gene>
    <name evidence="2" type="ORF">IV203_009827</name>
</gene>
<evidence type="ECO:0000256" key="1">
    <source>
        <dbReference type="SAM" id="MobiDB-lite"/>
    </source>
</evidence>
<feature type="compositionally biased region" description="Basic residues" evidence="1">
    <location>
        <begin position="230"/>
        <end position="245"/>
    </location>
</feature>
<organism evidence="2 3">
    <name type="scientific">Nitzschia inconspicua</name>
    <dbReference type="NCBI Taxonomy" id="303405"/>
    <lineage>
        <taxon>Eukaryota</taxon>
        <taxon>Sar</taxon>
        <taxon>Stramenopiles</taxon>
        <taxon>Ochrophyta</taxon>
        <taxon>Bacillariophyta</taxon>
        <taxon>Bacillariophyceae</taxon>
        <taxon>Bacillariophycidae</taxon>
        <taxon>Bacillariales</taxon>
        <taxon>Bacillariaceae</taxon>
        <taxon>Nitzschia</taxon>
    </lineage>
</organism>
<feature type="region of interest" description="Disordered" evidence="1">
    <location>
        <begin position="228"/>
        <end position="275"/>
    </location>
</feature>
<accession>A0A9K3KVM0</accession>
<evidence type="ECO:0000313" key="2">
    <source>
        <dbReference type="EMBL" id="KAG7350467.1"/>
    </source>
</evidence>
<reference evidence="2" key="1">
    <citation type="journal article" date="2021" name="Sci. Rep.">
        <title>Diploid genomic architecture of Nitzschia inconspicua, an elite biomass production diatom.</title>
        <authorList>
            <person name="Oliver A."/>
            <person name="Podell S."/>
            <person name="Pinowska A."/>
            <person name="Traller J.C."/>
            <person name="Smith S.R."/>
            <person name="McClure R."/>
            <person name="Beliaev A."/>
            <person name="Bohutskyi P."/>
            <person name="Hill E.A."/>
            <person name="Rabines A."/>
            <person name="Zheng H."/>
            <person name="Allen L.Z."/>
            <person name="Kuo A."/>
            <person name="Grigoriev I.V."/>
            <person name="Allen A.E."/>
            <person name="Hazlebeck D."/>
            <person name="Allen E.E."/>
        </authorList>
    </citation>
    <scope>NUCLEOTIDE SEQUENCE</scope>
    <source>
        <strain evidence="2">Hildebrandi</strain>
    </source>
</reference>
<keyword evidence="3" id="KW-1185">Reference proteome</keyword>
<feature type="compositionally biased region" description="Basic residues" evidence="1">
    <location>
        <begin position="265"/>
        <end position="275"/>
    </location>
</feature>
<reference evidence="2" key="2">
    <citation type="submission" date="2021-04" db="EMBL/GenBank/DDBJ databases">
        <authorList>
            <person name="Podell S."/>
        </authorList>
    </citation>
    <scope>NUCLEOTIDE SEQUENCE</scope>
    <source>
        <strain evidence="2">Hildebrandi</strain>
    </source>
</reference>